<dbReference type="InterPro" id="IPR000640">
    <property type="entry name" value="EFG_V-like"/>
</dbReference>
<dbReference type="InterPro" id="IPR027417">
    <property type="entry name" value="P-loop_NTPase"/>
</dbReference>
<dbReference type="InterPro" id="IPR047041">
    <property type="entry name" value="BipA_GTP-bd_dom"/>
</dbReference>
<proteinExistence type="predicted"/>
<dbReference type="SUPFAM" id="SSF52540">
    <property type="entry name" value="P-loop containing nucleoside triphosphate hydrolases"/>
    <property type="match status" value="1"/>
</dbReference>
<dbReference type="InterPro" id="IPR042116">
    <property type="entry name" value="TypA/BipA_C"/>
</dbReference>
<dbReference type="AlphaFoldDB" id="A0A7S1LFB6"/>
<dbReference type="GO" id="GO:0005525">
    <property type="term" value="F:GTP binding"/>
    <property type="evidence" value="ECO:0007669"/>
    <property type="project" value="InterPro"/>
</dbReference>
<dbReference type="GO" id="GO:1990904">
    <property type="term" value="C:ribonucleoprotein complex"/>
    <property type="evidence" value="ECO:0007669"/>
    <property type="project" value="TreeGrafter"/>
</dbReference>
<dbReference type="SUPFAM" id="SSF54980">
    <property type="entry name" value="EF-G C-terminal domain-like"/>
    <property type="match status" value="2"/>
</dbReference>
<dbReference type="Pfam" id="PF00679">
    <property type="entry name" value="EFG_C"/>
    <property type="match status" value="1"/>
</dbReference>
<dbReference type="GO" id="GO:0005829">
    <property type="term" value="C:cytosol"/>
    <property type="evidence" value="ECO:0007669"/>
    <property type="project" value="TreeGrafter"/>
</dbReference>
<dbReference type="InterPro" id="IPR048876">
    <property type="entry name" value="BipA_C"/>
</dbReference>
<dbReference type="InterPro" id="IPR009000">
    <property type="entry name" value="Transl_B-barrel_sf"/>
</dbReference>
<dbReference type="Gene3D" id="3.30.70.240">
    <property type="match status" value="1"/>
</dbReference>
<dbReference type="CDD" id="cd03691">
    <property type="entry name" value="BipA_TypA_II"/>
    <property type="match status" value="1"/>
</dbReference>
<dbReference type="GO" id="GO:0003924">
    <property type="term" value="F:GTPase activity"/>
    <property type="evidence" value="ECO:0007669"/>
    <property type="project" value="InterPro"/>
</dbReference>
<dbReference type="Gene3D" id="3.30.70.870">
    <property type="entry name" value="Elongation Factor G (Translational Gtpase), domain 3"/>
    <property type="match status" value="1"/>
</dbReference>
<dbReference type="Pfam" id="PF00009">
    <property type="entry name" value="GTP_EFTU"/>
    <property type="match status" value="1"/>
</dbReference>
<dbReference type="FunFam" id="3.40.50.300:FF:000055">
    <property type="entry name" value="GTP-binding protein TypA"/>
    <property type="match status" value="1"/>
</dbReference>
<dbReference type="InterPro" id="IPR000795">
    <property type="entry name" value="T_Tr_GTP-bd_dom"/>
</dbReference>
<dbReference type="Gene3D" id="2.40.30.10">
    <property type="entry name" value="Translation factors"/>
    <property type="match status" value="1"/>
</dbReference>
<dbReference type="Gene3D" id="2.40.50.250">
    <property type="entry name" value="bipa protein"/>
    <property type="match status" value="1"/>
</dbReference>
<gene>
    <name evidence="2" type="ORF">ACAT0790_LOCUS8146</name>
</gene>
<dbReference type="PANTHER" id="PTHR42908">
    <property type="entry name" value="TRANSLATION ELONGATION FACTOR-RELATED"/>
    <property type="match status" value="1"/>
</dbReference>
<dbReference type="SUPFAM" id="SSF50447">
    <property type="entry name" value="Translation proteins"/>
    <property type="match status" value="1"/>
</dbReference>
<dbReference type="Pfam" id="PF21018">
    <property type="entry name" value="BipA_C"/>
    <property type="match status" value="1"/>
</dbReference>
<name>A0A7S1LFB6_ALECA</name>
<sequence length="615" mass="66989">MERQLSKVEEGVYQRDDIRNLAIIAHVDHGKTTLTDTLMKQCGKESKTSMDSNQLEMERGITILAKNAAIMYKGVKINLIDTPGHADFGGEVERILNMADGCLLLVDAQEGPMPQTKFVLRKALDLCKKTMVVINKVDKPASRPDWVLDTTFDLFAALGADDELCDFPVCYASGMQGKAALDSPDKLADNLIPLLDQILEECPKPRFKEDEPLQMLVANLDYNDYVGRISIGRLSGGSLKVGQQVGFKYGPDGELRKANVSKLWCFDNNERVEVEEIHAGDICAFSGMGDVVIGDTVVDLEDARALPPIKVEEPTVAMEFGVNRSPYAGRDKAAARLTGTELGKRLEKECLTNLAVRMEPGGTSESFRVKGRGTLQLGILMENMRREGYEVMVGAPEVLYREDPETGKKQEPYEEAAVEVGADIQGSVLEEFNKKGAVMKSMEVGSVENSTVMTFEIPTANLIGMQGKLMTKTRGQAVLTSRFSHWGEAQTGSASKLREKGSIVNTATGKATTYALENISARGSTFIAPGDEVYEGMCIGIHNKEQDLPCNITKEKAVNNTRAGGLGGPSKAKAGAVTGMSIDDYLGHMERDEVLEVTPGSLRLCKKNSKALKGR</sequence>
<dbReference type="InterPro" id="IPR004161">
    <property type="entry name" value="EFTu-like_2"/>
</dbReference>
<protein>
    <recommendedName>
        <fullName evidence="1">Tr-type G domain-containing protein</fullName>
    </recommendedName>
</protein>
<dbReference type="FunFam" id="2.40.30.10:FF:000016">
    <property type="entry name" value="GTP-binding protein TypA"/>
    <property type="match status" value="1"/>
</dbReference>
<evidence type="ECO:0000313" key="2">
    <source>
        <dbReference type="EMBL" id="CAD9102636.1"/>
    </source>
</evidence>
<dbReference type="InterPro" id="IPR035647">
    <property type="entry name" value="EFG_III/V"/>
</dbReference>
<dbReference type="PANTHER" id="PTHR42908:SF8">
    <property type="entry name" value="TR-TYPE G DOMAIN-CONTAINING PROTEIN"/>
    <property type="match status" value="1"/>
</dbReference>
<dbReference type="CDD" id="cd01891">
    <property type="entry name" value="TypA_BipA"/>
    <property type="match status" value="1"/>
</dbReference>
<dbReference type="PROSITE" id="PS51722">
    <property type="entry name" value="G_TR_2"/>
    <property type="match status" value="1"/>
</dbReference>
<dbReference type="EMBL" id="HBGE01013871">
    <property type="protein sequence ID" value="CAD9102636.1"/>
    <property type="molecule type" value="Transcribed_RNA"/>
</dbReference>
<dbReference type="Gene3D" id="3.40.50.300">
    <property type="entry name" value="P-loop containing nucleotide triphosphate hydrolases"/>
    <property type="match status" value="1"/>
</dbReference>
<evidence type="ECO:0000259" key="1">
    <source>
        <dbReference type="PROSITE" id="PS51722"/>
    </source>
</evidence>
<accession>A0A7S1LFB6</accession>
<dbReference type="NCBIfam" id="TIGR00231">
    <property type="entry name" value="small_GTP"/>
    <property type="match status" value="1"/>
</dbReference>
<dbReference type="InterPro" id="IPR005225">
    <property type="entry name" value="Small_GTP-bd"/>
</dbReference>
<dbReference type="InterPro" id="IPR047042">
    <property type="entry name" value="BipA_II"/>
</dbReference>
<reference evidence="2" key="1">
    <citation type="submission" date="2021-01" db="EMBL/GenBank/DDBJ databases">
        <authorList>
            <person name="Corre E."/>
            <person name="Pelletier E."/>
            <person name="Niang G."/>
            <person name="Scheremetjew M."/>
            <person name="Finn R."/>
            <person name="Kale V."/>
            <person name="Holt S."/>
            <person name="Cochrane G."/>
            <person name="Meng A."/>
            <person name="Brown T."/>
            <person name="Cohen L."/>
        </authorList>
    </citation>
    <scope>NUCLEOTIDE SEQUENCE</scope>
    <source>
        <strain evidence="2">OF101</strain>
    </source>
</reference>
<organism evidence="2">
    <name type="scientific">Alexandrium catenella</name>
    <name type="common">Red tide dinoflagellate</name>
    <name type="synonym">Gonyaulax catenella</name>
    <dbReference type="NCBI Taxonomy" id="2925"/>
    <lineage>
        <taxon>Eukaryota</taxon>
        <taxon>Sar</taxon>
        <taxon>Alveolata</taxon>
        <taxon>Dinophyceae</taxon>
        <taxon>Gonyaulacales</taxon>
        <taxon>Pyrocystaceae</taxon>
        <taxon>Alexandrium</taxon>
    </lineage>
</organism>
<dbReference type="PRINTS" id="PR00315">
    <property type="entry name" value="ELONGATNFCT"/>
</dbReference>
<dbReference type="Pfam" id="PF03144">
    <property type="entry name" value="GTP_EFTU_D2"/>
    <property type="match status" value="1"/>
</dbReference>
<feature type="domain" description="Tr-type G" evidence="1">
    <location>
        <begin position="16"/>
        <end position="206"/>
    </location>
</feature>